<dbReference type="Proteomes" id="UP001142175">
    <property type="component" value="Unassembled WGS sequence"/>
</dbReference>
<proteinExistence type="predicted"/>
<evidence type="ECO:0000313" key="2">
    <source>
        <dbReference type="EMBL" id="MCR9014517.1"/>
    </source>
</evidence>
<dbReference type="GO" id="GO:0004029">
    <property type="term" value="F:aldehyde dehydrogenase (NAD+) activity"/>
    <property type="evidence" value="ECO:0007669"/>
    <property type="project" value="TreeGrafter"/>
</dbReference>
<dbReference type="GO" id="GO:0005737">
    <property type="term" value="C:cytoplasm"/>
    <property type="evidence" value="ECO:0007669"/>
    <property type="project" value="TreeGrafter"/>
</dbReference>
<feature type="domain" description="NAD-dependent epimerase/dehydratase" evidence="1">
    <location>
        <begin position="3"/>
        <end position="218"/>
    </location>
</feature>
<keyword evidence="3" id="KW-1185">Reference proteome</keyword>
<dbReference type="InterPro" id="IPR051783">
    <property type="entry name" value="NAD(P)-dependent_oxidoreduct"/>
</dbReference>
<dbReference type="InterPro" id="IPR036291">
    <property type="entry name" value="NAD(P)-bd_dom_sf"/>
</dbReference>
<dbReference type="EMBL" id="JANSUY010000002">
    <property type="protein sequence ID" value="MCR9014517.1"/>
    <property type="molecule type" value="Genomic_DNA"/>
</dbReference>
<comment type="caution">
    <text evidence="2">The sequence shown here is derived from an EMBL/GenBank/DDBJ whole genome shotgun (WGS) entry which is preliminary data.</text>
</comment>
<name>A0A9X2P6Q6_9BACT</name>
<accession>A0A9X2P6Q6</accession>
<gene>
    <name evidence="2" type="ORF">NU887_05680</name>
</gene>
<dbReference type="SUPFAM" id="SSF51735">
    <property type="entry name" value="NAD(P)-binding Rossmann-fold domains"/>
    <property type="match status" value="1"/>
</dbReference>
<dbReference type="InterPro" id="IPR001509">
    <property type="entry name" value="Epimerase_deHydtase"/>
</dbReference>
<dbReference type="RefSeq" id="WP_258422393.1">
    <property type="nucleotide sequence ID" value="NZ_JANAEZ010000006.1"/>
</dbReference>
<protein>
    <submittedName>
        <fullName evidence="2">NAD-dependent epimerase/dehydratase family protein</fullName>
    </submittedName>
</protein>
<dbReference type="Gene3D" id="3.40.50.720">
    <property type="entry name" value="NAD(P)-binding Rossmann-like Domain"/>
    <property type="match status" value="1"/>
</dbReference>
<dbReference type="PANTHER" id="PTHR48079:SF6">
    <property type="entry name" value="NAD(P)-BINDING DOMAIN-CONTAINING PROTEIN-RELATED"/>
    <property type="match status" value="1"/>
</dbReference>
<dbReference type="Pfam" id="PF01370">
    <property type="entry name" value="Epimerase"/>
    <property type="match status" value="1"/>
</dbReference>
<evidence type="ECO:0000313" key="3">
    <source>
        <dbReference type="Proteomes" id="UP001142175"/>
    </source>
</evidence>
<sequence length="321" mass="35766">MKILITGATGLFGSYLSKKFMGEGEILALKREHRSKGLLENSDSGITWVEGDILDPLSLEEAMDKVDLVIHAAGMVSFNPGDESKLMKINVDGTANVVNAMLAKGVNKLIHVSSVSALGRTAEAKVADENTPWVESTLNTPYAISKYQAELEVWRGVQEGLEAIVILPSIILGKVSDDRSSTQIYHYVLEESKYYPAGTVNFIDIRDAVEITHQLFKKNLWGEKFILNNSAVLYKDFFETMAKVFEKKAPAKKVSPFQIKLAIFFIGIGRLLGISKNPLNKQTAMLAQLSITMDNRKVTEAIKFRYHSLEDSFRWAKSNEN</sequence>
<reference evidence="2" key="1">
    <citation type="submission" date="2022-08" db="EMBL/GenBank/DDBJ databases">
        <authorList>
            <person name="Zhang D."/>
        </authorList>
    </citation>
    <scope>NUCLEOTIDE SEQUENCE</scope>
    <source>
        <strain evidence="2">XJ19-11</strain>
    </source>
</reference>
<dbReference type="PANTHER" id="PTHR48079">
    <property type="entry name" value="PROTEIN YEEZ"/>
    <property type="match status" value="1"/>
</dbReference>
<evidence type="ECO:0000259" key="1">
    <source>
        <dbReference type="Pfam" id="PF01370"/>
    </source>
</evidence>
<organism evidence="2 3">
    <name type="scientific">Aquiflexum gelatinilyticum</name>
    <dbReference type="NCBI Taxonomy" id="2961943"/>
    <lineage>
        <taxon>Bacteria</taxon>
        <taxon>Pseudomonadati</taxon>
        <taxon>Bacteroidota</taxon>
        <taxon>Cytophagia</taxon>
        <taxon>Cytophagales</taxon>
        <taxon>Cyclobacteriaceae</taxon>
        <taxon>Aquiflexum</taxon>
    </lineage>
</organism>
<dbReference type="AlphaFoldDB" id="A0A9X2P6Q6"/>